<dbReference type="Proteomes" id="UP001270362">
    <property type="component" value="Unassembled WGS sequence"/>
</dbReference>
<dbReference type="Pfam" id="PF06985">
    <property type="entry name" value="HET"/>
    <property type="match status" value="1"/>
</dbReference>
<dbReference type="EMBL" id="JAULSO010000002">
    <property type="protein sequence ID" value="KAK3687715.1"/>
    <property type="molecule type" value="Genomic_DNA"/>
</dbReference>
<organism evidence="2 3">
    <name type="scientific">Podospora appendiculata</name>
    <dbReference type="NCBI Taxonomy" id="314037"/>
    <lineage>
        <taxon>Eukaryota</taxon>
        <taxon>Fungi</taxon>
        <taxon>Dikarya</taxon>
        <taxon>Ascomycota</taxon>
        <taxon>Pezizomycotina</taxon>
        <taxon>Sordariomycetes</taxon>
        <taxon>Sordariomycetidae</taxon>
        <taxon>Sordariales</taxon>
        <taxon>Podosporaceae</taxon>
        <taxon>Podospora</taxon>
    </lineage>
</organism>
<dbReference type="PANTHER" id="PTHR10622">
    <property type="entry name" value="HET DOMAIN-CONTAINING PROTEIN"/>
    <property type="match status" value="1"/>
</dbReference>
<proteinExistence type="predicted"/>
<feature type="non-terminal residue" evidence="2">
    <location>
        <position position="546"/>
    </location>
</feature>
<comment type="caution">
    <text evidence="2">The sequence shown here is derived from an EMBL/GenBank/DDBJ whole genome shotgun (WGS) entry which is preliminary data.</text>
</comment>
<evidence type="ECO:0000313" key="2">
    <source>
        <dbReference type="EMBL" id="KAK3687715.1"/>
    </source>
</evidence>
<feature type="domain" description="Heterokaryon incompatibility" evidence="1">
    <location>
        <begin position="22"/>
        <end position="152"/>
    </location>
</feature>
<protein>
    <submittedName>
        <fullName evidence="2">Heterokaryon incompatibility protein-domain-containing protein</fullName>
    </submittedName>
</protein>
<keyword evidence="3" id="KW-1185">Reference proteome</keyword>
<reference evidence="2" key="2">
    <citation type="submission" date="2023-06" db="EMBL/GenBank/DDBJ databases">
        <authorList>
            <consortium name="Lawrence Berkeley National Laboratory"/>
            <person name="Haridas S."/>
            <person name="Hensen N."/>
            <person name="Bonometti L."/>
            <person name="Westerberg I."/>
            <person name="Brannstrom I.O."/>
            <person name="Guillou S."/>
            <person name="Cros-Aarteil S."/>
            <person name="Calhoun S."/>
            <person name="Kuo A."/>
            <person name="Mondo S."/>
            <person name="Pangilinan J."/>
            <person name="Riley R."/>
            <person name="Labutti K."/>
            <person name="Andreopoulos B."/>
            <person name="Lipzen A."/>
            <person name="Chen C."/>
            <person name="Yanf M."/>
            <person name="Daum C."/>
            <person name="Ng V."/>
            <person name="Clum A."/>
            <person name="Steindorff A."/>
            <person name="Ohm R."/>
            <person name="Martin F."/>
            <person name="Silar P."/>
            <person name="Natvig D."/>
            <person name="Lalanne C."/>
            <person name="Gautier V."/>
            <person name="Ament-Velasquez S.L."/>
            <person name="Kruys A."/>
            <person name="Hutchinson M.I."/>
            <person name="Powell A.J."/>
            <person name="Barry K."/>
            <person name="Miller A.N."/>
            <person name="Grigoriev I.V."/>
            <person name="Debuchy R."/>
            <person name="Gladieux P."/>
            <person name="Thoren M.H."/>
            <person name="Johannesson H."/>
        </authorList>
    </citation>
    <scope>NUCLEOTIDE SEQUENCE</scope>
    <source>
        <strain evidence="2">CBS 314.62</strain>
    </source>
</reference>
<dbReference type="PANTHER" id="PTHR10622:SF10">
    <property type="entry name" value="HET DOMAIN-CONTAINING PROTEIN"/>
    <property type="match status" value="1"/>
</dbReference>
<dbReference type="AlphaFoldDB" id="A0AAE0X830"/>
<reference evidence="2" key="1">
    <citation type="journal article" date="2023" name="Mol. Phylogenet. Evol.">
        <title>Genome-scale phylogeny and comparative genomics of the fungal order Sordariales.</title>
        <authorList>
            <person name="Hensen N."/>
            <person name="Bonometti L."/>
            <person name="Westerberg I."/>
            <person name="Brannstrom I.O."/>
            <person name="Guillou S."/>
            <person name="Cros-Aarteil S."/>
            <person name="Calhoun S."/>
            <person name="Haridas S."/>
            <person name="Kuo A."/>
            <person name="Mondo S."/>
            <person name="Pangilinan J."/>
            <person name="Riley R."/>
            <person name="LaButti K."/>
            <person name="Andreopoulos B."/>
            <person name="Lipzen A."/>
            <person name="Chen C."/>
            <person name="Yan M."/>
            <person name="Daum C."/>
            <person name="Ng V."/>
            <person name="Clum A."/>
            <person name="Steindorff A."/>
            <person name="Ohm R.A."/>
            <person name="Martin F."/>
            <person name="Silar P."/>
            <person name="Natvig D.O."/>
            <person name="Lalanne C."/>
            <person name="Gautier V."/>
            <person name="Ament-Velasquez S.L."/>
            <person name="Kruys A."/>
            <person name="Hutchinson M.I."/>
            <person name="Powell A.J."/>
            <person name="Barry K."/>
            <person name="Miller A.N."/>
            <person name="Grigoriev I.V."/>
            <person name="Debuchy R."/>
            <person name="Gladieux P."/>
            <person name="Hiltunen Thoren M."/>
            <person name="Johannesson H."/>
        </authorList>
    </citation>
    <scope>NUCLEOTIDE SEQUENCE</scope>
    <source>
        <strain evidence="2">CBS 314.62</strain>
    </source>
</reference>
<evidence type="ECO:0000259" key="1">
    <source>
        <dbReference type="Pfam" id="PF06985"/>
    </source>
</evidence>
<sequence length="546" mass="60954">MRLVNVDTLELEFFEGGPKAAFAILSHTWGEEEVSFQDMTTPGAAAATKKGFAKIVGCCAKARSEGYRHVWIDTCCIDKSSSAELSEAINSMFKWYQEAEVCYAFLSDVVVVAAAPTVLSLEQQLRRVGLHMTTDEMIQESRWFTRGWTLQELLAPSEVVFLDKEWRELGTRESLCVDISEITGVDVEVLKMERSWADLSVAQRLSWAAGRHTSRVEDEAYCLMGLFGVNMPLLYGEGRKAFQRLQLEIMKQSSDSSILAWASPDSHSVIEGVLAQSPAMFEDCGDIEWCPLDRRVGRVKSKGSFVNNIACYDIIGYSLRMEVGMLEPPPAGGASMVFQAFQDAPEATTPVSHVAADLIYFPRNLEESYTQDKAFREFDYSFLQHSRAVALILLDGCMKEHEYIVGIALCLDSKGLMKRVHFPSRFLVAASNKSVALFDGQVKTLHIALTGSEVLQRPPIPNWARCLVRVPNMADLPYELAYTIPEKAHDAAGCWYLERWSEATDLASLDPQPCFSLHKTGTGRAMVFNHKKDPSLSFLVVFSLVK</sequence>
<accession>A0AAE0X830</accession>
<dbReference type="InterPro" id="IPR010730">
    <property type="entry name" value="HET"/>
</dbReference>
<name>A0AAE0X830_9PEZI</name>
<evidence type="ECO:0000313" key="3">
    <source>
        <dbReference type="Proteomes" id="UP001270362"/>
    </source>
</evidence>
<gene>
    <name evidence="2" type="ORF">B0T22DRAFT_348474</name>
</gene>